<protein>
    <recommendedName>
        <fullName evidence="1">Protein kinase domain-containing protein</fullName>
    </recommendedName>
</protein>
<evidence type="ECO:0000313" key="3">
    <source>
        <dbReference type="Proteomes" id="UP000184073"/>
    </source>
</evidence>
<organism evidence="2 3">
    <name type="scientific">Aspergillus versicolor CBS 583.65</name>
    <dbReference type="NCBI Taxonomy" id="1036611"/>
    <lineage>
        <taxon>Eukaryota</taxon>
        <taxon>Fungi</taxon>
        <taxon>Dikarya</taxon>
        <taxon>Ascomycota</taxon>
        <taxon>Pezizomycotina</taxon>
        <taxon>Eurotiomycetes</taxon>
        <taxon>Eurotiomycetidae</taxon>
        <taxon>Eurotiales</taxon>
        <taxon>Aspergillaceae</taxon>
        <taxon>Aspergillus</taxon>
        <taxon>Aspergillus subgen. Nidulantes</taxon>
    </lineage>
</organism>
<keyword evidence="3" id="KW-1185">Reference proteome</keyword>
<dbReference type="Proteomes" id="UP000184073">
    <property type="component" value="Unassembled WGS sequence"/>
</dbReference>
<dbReference type="SUPFAM" id="SSF56112">
    <property type="entry name" value="Protein kinase-like (PK-like)"/>
    <property type="match status" value="1"/>
</dbReference>
<evidence type="ECO:0000313" key="2">
    <source>
        <dbReference type="EMBL" id="OJJ03112.1"/>
    </source>
</evidence>
<dbReference type="PROSITE" id="PS50011">
    <property type="entry name" value="PROTEIN_KINASE_DOM"/>
    <property type="match status" value="1"/>
</dbReference>
<dbReference type="EMBL" id="KV878130">
    <property type="protein sequence ID" value="OJJ03112.1"/>
    <property type="molecule type" value="Genomic_DNA"/>
</dbReference>
<dbReference type="GeneID" id="63733075"/>
<feature type="domain" description="Protein kinase" evidence="1">
    <location>
        <begin position="1"/>
        <end position="86"/>
    </location>
</feature>
<evidence type="ECO:0000259" key="1">
    <source>
        <dbReference type="PROSITE" id="PS50011"/>
    </source>
</evidence>
<dbReference type="AlphaFoldDB" id="A0A1L9PNQ4"/>
<dbReference type="GO" id="GO:0004672">
    <property type="term" value="F:protein kinase activity"/>
    <property type="evidence" value="ECO:0007669"/>
    <property type="project" value="InterPro"/>
</dbReference>
<name>A0A1L9PNQ4_ASPVE</name>
<sequence length="86" mass="9798">MSLRDMKIVFRPAGFDEDFVRGAIFELLHILDFLHTNGETVHTDVHPGNMLLGAHDNTIFQKLEEKEFASPIPCKQDLSGRTVYLL</sequence>
<dbReference type="VEuPathDB" id="FungiDB:ASPVEDRAFT_84575"/>
<gene>
    <name evidence="2" type="ORF">ASPVEDRAFT_84575</name>
</gene>
<dbReference type="InterPro" id="IPR000719">
    <property type="entry name" value="Prot_kinase_dom"/>
</dbReference>
<proteinExistence type="predicted"/>
<dbReference type="RefSeq" id="XP_040668874.1">
    <property type="nucleotide sequence ID" value="XM_040817564.1"/>
</dbReference>
<dbReference type="GO" id="GO:0005524">
    <property type="term" value="F:ATP binding"/>
    <property type="evidence" value="ECO:0007669"/>
    <property type="project" value="InterPro"/>
</dbReference>
<accession>A0A1L9PNQ4</accession>
<dbReference type="InterPro" id="IPR011009">
    <property type="entry name" value="Kinase-like_dom_sf"/>
</dbReference>
<dbReference type="Gene3D" id="1.10.510.10">
    <property type="entry name" value="Transferase(Phosphotransferase) domain 1"/>
    <property type="match status" value="1"/>
</dbReference>
<reference evidence="3" key="1">
    <citation type="journal article" date="2017" name="Genome Biol.">
        <title>Comparative genomics reveals high biological diversity and specific adaptations in the industrially and medically important fungal genus Aspergillus.</title>
        <authorList>
            <person name="de Vries R.P."/>
            <person name="Riley R."/>
            <person name="Wiebenga A."/>
            <person name="Aguilar-Osorio G."/>
            <person name="Amillis S."/>
            <person name="Uchima C.A."/>
            <person name="Anderluh G."/>
            <person name="Asadollahi M."/>
            <person name="Askin M."/>
            <person name="Barry K."/>
            <person name="Battaglia E."/>
            <person name="Bayram O."/>
            <person name="Benocci T."/>
            <person name="Braus-Stromeyer S.A."/>
            <person name="Caldana C."/>
            <person name="Canovas D."/>
            <person name="Cerqueira G.C."/>
            <person name="Chen F."/>
            <person name="Chen W."/>
            <person name="Choi C."/>
            <person name="Clum A."/>
            <person name="Dos Santos R.A."/>
            <person name="Damasio A.R."/>
            <person name="Diallinas G."/>
            <person name="Emri T."/>
            <person name="Fekete E."/>
            <person name="Flipphi M."/>
            <person name="Freyberg S."/>
            <person name="Gallo A."/>
            <person name="Gournas C."/>
            <person name="Habgood R."/>
            <person name="Hainaut M."/>
            <person name="Harispe M.L."/>
            <person name="Henrissat B."/>
            <person name="Hilden K.S."/>
            <person name="Hope R."/>
            <person name="Hossain A."/>
            <person name="Karabika E."/>
            <person name="Karaffa L."/>
            <person name="Karanyi Z."/>
            <person name="Krasevec N."/>
            <person name="Kuo A."/>
            <person name="Kusch H."/>
            <person name="LaButti K."/>
            <person name="Lagendijk E.L."/>
            <person name="Lapidus A."/>
            <person name="Levasseur A."/>
            <person name="Lindquist E."/>
            <person name="Lipzen A."/>
            <person name="Logrieco A.F."/>
            <person name="MacCabe A."/>
            <person name="Maekelae M.R."/>
            <person name="Malavazi I."/>
            <person name="Melin P."/>
            <person name="Meyer V."/>
            <person name="Mielnichuk N."/>
            <person name="Miskei M."/>
            <person name="Molnar A.P."/>
            <person name="Mule G."/>
            <person name="Ngan C.Y."/>
            <person name="Orejas M."/>
            <person name="Orosz E."/>
            <person name="Ouedraogo J.P."/>
            <person name="Overkamp K.M."/>
            <person name="Park H.-S."/>
            <person name="Perrone G."/>
            <person name="Piumi F."/>
            <person name="Punt P.J."/>
            <person name="Ram A.F."/>
            <person name="Ramon A."/>
            <person name="Rauscher S."/>
            <person name="Record E."/>
            <person name="Riano-Pachon D.M."/>
            <person name="Robert V."/>
            <person name="Roehrig J."/>
            <person name="Ruller R."/>
            <person name="Salamov A."/>
            <person name="Salih N.S."/>
            <person name="Samson R.A."/>
            <person name="Sandor E."/>
            <person name="Sanguinetti M."/>
            <person name="Schuetze T."/>
            <person name="Sepcic K."/>
            <person name="Shelest E."/>
            <person name="Sherlock G."/>
            <person name="Sophianopoulou V."/>
            <person name="Squina F.M."/>
            <person name="Sun H."/>
            <person name="Susca A."/>
            <person name="Todd R.B."/>
            <person name="Tsang A."/>
            <person name="Unkles S.E."/>
            <person name="van de Wiele N."/>
            <person name="van Rossen-Uffink D."/>
            <person name="Oliveira J.V."/>
            <person name="Vesth T.C."/>
            <person name="Visser J."/>
            <person name="Yu J.-H."/>
            <person name="Zhou M."/>
            <person name="Andersen M.R."/>
            <person name="Archer D.B."/>
            <person name="Baker S.E."/>
            <person name="Benoit I."/>
            <person name="Brakhage A.A."/>
            <person name="Braus G.H."/>
            <person name="Fischer R."/>
            <person name="Frisvad J.C."/>
            <person name="Goldman G.H."/>
            <person name="Houbraken J."/>
            <person name="Oakley B."/>
            <person name="Pocsi I."/>
            <person name="Scazzocchio C."/>
            <person name="Seiboth B."/>
            <person name="vanKuyk P.A."/>
            <person name="Wortman J."/>
            <person name="Dyer P.S."/>
            <person name="Grigoriev I.V."/>
        </authorList>
    </citation>
    <scope>NUCLEOTIDE SEQUENCE [LARGE SCALE GENOMIC DNA]</scope>
    <source>
        <strain evidence="3">CBS 583.65</strain>
    </source>
</reference>
<dbReference type="OrthoDB" id="5979581at2759"/>
<dbReference type="STRING" id="1036611.A0A1L9PNQ4"/>